<dbReference type="SUPFAM" id="SSF81321">
    <property type="entry name" value="Family A G protein-coupled receptor-like"/>
    <property type="match status" value="1"/>
</dbReference>
<keyword evidence="4 11" id="KW-1133">Transmembrane helix</keyword>
<dbReference type="GO" id="GO:0004989">
    <property type="term" value="F:octopamine receptor activity"/>
    <property type="evidence" value="ECO:0007669"/>
    <property type="project" value="InterPro"/>
</dbReference>
<reference evidence="14" key="1">
    <citation type="submission" date="2025-08" db="UniProtKB">
        <authorList>
            <consortium name="RefSeq"/>
        </authorList>
    </citation>
    <scope>IDENTIFICATION</scope>
    <source>
        <tissue evidence="14">Whole sample</tissue>
    </source>
</reference>
<evidence type="ECO:0000313" key="14">
    <source>
        <dbReference type="RefSeq" id="XP_022286372.1"/>
    </source>
</evidence>
<feature type="domain" description="G-protein coupled receptors family 1 profile" evidence="12">
    <location>
        <begin position="30"/>
        <end position="350"/>
    </location>
</feature>
<gene>
    <name evidence="14" type="primary">LOC111099224</name>
</gene>
<dbReference type="InterPro" id="IPR002002">
    <property type="entry name" value="Octopmn_rcpt"/>
</dbReference>
<dbReference type="GO" id="GO:0005886">
    <property type="term" value="C:plasma membrane"/>
    <property type="evidence" value="ECO:0007669"/>
    <property type="project" value="UniProtKB-SubCell"/>
</dbReference>
<dbReference type="InterPro" id="IPR000276">
    <property type="entry name" value="GPCR_Rhodpsn"/>
</dbReference>
<dbReference type="OrthoDB" id="5955450at2759"/>
<protein>
    <submittedName>
        <fullName evidence="14">Octopamine receptor-like</fullName>
    </submittedName>
</protein>
<dbReference type="PRINTS" id="PR00237">
    <property type="entry name" value="GPCRRHODOPSN"/>
</dbReference>
<evidence type="ECO:0000256" key="3">
    <source>
        <dbReference type="ARBA" id="ARBA00022692"/>
    </source>
</evidence>
<dbReference type="PANTHER" id="PTHR24248:SF174">
    <property type="entry name" value="TYRAMINE_OCTOPAMINE RECEPTOR"/>
    <property type="match status" value="1"/>
</dbReference>
<accession>A0A8B8A4H7</accession>
<keyword evidence="8" id="KW-0325">Glycoprotein</keyword>
<feature type="transmembrane region" description="Helical" evidence="11">
    <location>
        <begin position="298"/>
        <end position="319"/>
    </location>
</feature>
<dbReference type="PROSITE" id="PS00237">
    <property type="entry name" value="G_PROTEIN_RECEP_F1_1"/>
    <property type="match status" value="1"/>
</dbReference>
<evidence type="ECO:0000256" key="4">
    <source>
        <dbReference type="ARBA" id="ARBA00022989"/>
    </source>
</evidence>
<dbReference type="PANTHER" id="PTHR24248">
    <property type="entry name" value="ADRENERGIC RECEPTOR-RELATED G-PROTEIN COUPLED RECEPTOR"/>
    <property type="match status" value="1"/>
</dbReference>
<dbReference type="Gene3D" id="1.20.1070.10">
    <property type="entry name" value="Rhodopsin 7-helix transmembrane proteins"/>
    <property type="match status" value="1"/>
</dbReference>
<keyword evidence="9 10" id="KW-0807">Transducer</keyword>
<evidence type="ECO:0000256" key="6">
    <source>
        <dbReference type="ARBA" id="ARBA00023136"/>
    </source>
</evidence>
<comment type="subcellular location">
    <subcellularLocation>
        <location evidence="1">Cell membrane</location>
        <topology evidence="1">Multi-pass membrane protein</topology>
    </subcellularLocation>
</comment>
<proteinExistence type="inferred from homology"/>
<name>A0A8B8A4H7_CRAVI</name>
<keyword evidence="6 11" id="KW-0472">Membrane</keyword>
<dbReference type="AlphaFoldDB" id="A0A8B8A4H7"/>
<evidence type="ECO:0000256" key="7">
    <source>
        <dbReference type="ARBA" id="ARBA00023170"/>
    </source>
</evidence>
<dbReference type="CDD" id="cd15060">
    <property type="entry name" value="7tmA_tyramine_octopamine_R-like"/>
    <property type="match status" value="1"/>
</dbReference>
<keyword evidence="5 10" id="KW-0297">G-protein coupled receptor</keyword>
<dbReference type="SMART" id="SM01381">
    <property type="entry name" value="7TM_GPCR_Srsx"/>
    <property type="match status" value="1"/>
</dbReference>
<dbReference type="KEGG" id="cvn:111099224"/>
<feature type="transmembrane region" description="Helical" evidence="11">
    <location>
        <begin position="88"/>
        <end position="109"/>
    </location>
</feature>
<dbReference type="Proteomes" id="UP000694844">
    <property type="component" value="Chromosome 5"/>
</dbReference>
<dbReference type="PRINTS" id="PR00664">
    <property type="entry name" value="OCTOPAMINER"/>
</dbReference>
<feature type="transmembrane region" description="Helical" evidence="11">
    <location>
        <begin position="50"/>
        <end position="68"/>
    </location>
</feature>
<evidence type="ECO:0000259" key="12">
    <source>
        <dbReference type="PROSITE" id="PS50262"/>
    </source>
</evidence>
<evidence type="ECO:0000313" key="13">
    <source>
        <dbReference type="Proteomes" id="UP000694844"/>
    </source>
</evidence>
<evidence type="ECO:0000256" key="1">
    <source>
        <dbReference type="ARBA" id="ARBA00004651"/>
    </source>
</evidence>
<evidence type="ECO:0000256" key="2">
    <source>
        <dbReference type="ARBA" id="ARBA00022475"/>
    </source>
</evidence>
<evidence type="ECO:0000256" key="10">
    <source>
        <dbReference type="RuleBase" id="RU000688"/>
    </source>
</evidence>
<comment type="similarity">
    <text evidence="10">Belongs to the G-protein coupled receptor 1 family.</text>
</comment>
<dbReference type="GeneID" id="111099224"/>
<sequence>MTDADGSLYPGEDYILTFLMIVTIAVTVVGNIFVVIAIFTYKPLRNVQNVYLISLAVADLAVAILVMPLHIANKLQGNWTFGGSLCNFWVTCDVLLCTASILNLCVIALDRYFAIHDPLSYAQKRTITRVLLMIVAAWVASAIISVPPLFGWIDTPDNSLYKENDKQCSLTAEKGYIIYSSFGSFFIPLIIMTFVYIKIFFATRERLRKRAKASAASKMALLKTRTPPSPNLTVEQISEDSNENNEPHNREFSYNTTPNHSALLLNERITENVNTMENFFNQRQKISLSKERKAARTLGIIVGAFILCWLPFFIMYVTVPFCSSCSLTPGVELGLTFLGYVNSALNPVIYTVFNVDFRKAFTFLIGKHMKCPRNSGKTNVHRNVVNMRS</sequence>
<dbReference type="RefSeq" id="XP_022286372.1">
    <property type="nucleotide sequence ID" value="XM_022430664.1"/>
</dbReference>
<evidence type="ECO:0000256" key="11">
    <source>
        <dbReference type="SAM" id="Phobius"/>
    </source>
</evidence>
<keyword evidence="7 10" id="KW-0675">Receptor</keyword>
<evidence type="ECO:0000256" key="8">
    <source>
        <dbReference type="ARBA" id="ARBA00023180"/>
    </source>
</evidence>
<dbReference type="Pfam" id="PF00001">
    <property type="entry name" value="7tm_1"/>
    <property type="match status" value="1"/>
</dbReference>
<evidence type="ECO:0000256" key="5">
    <source>
        <dbReference type="ARBA" id="ARBA00023040"/>
    </source>
</evidence>
<feature type="transmembrane region" description="Helical" evidence="11">
    <location>
        <begin position="176"/>
        <end position="201"/>
    </location>
</feature>
<organism evidence="13 14">
    <name type="scientific">Crassostrea virginica</name>
    <name type="common">Eastern oyster</name>
    <dbReference type="NCBI Taxonomy" id="6565"/>
    <lineage>
        <taxon>Eukaryota</taxon>
        <taxon>Metazoa</taxon>
        <taxon>Spiralia</taxon>
        <taxon>Lophotrochozoa</taxon>
        <taxon>Mollusca</taxon>
        <taxon>Bivalvia</taxon>
        <taxon>Autobranchia</taxon>
        <taxon>Pteriomorphia</taxon>
        <taxon>Ostreida</taxon>
        <taxon>Ostreoidea</taxon>
        <taxon>Ostreidae</taxon>
        <taxon>Crassostrea</taxon>
    </lineage>
</organism>
<keyword evidence="13" id="KW-1185">Reference proteome</keyword>
<feature type="transmembrane region" description="Helical" evidence="11">
    <location>
        <begin position="14"/>
        <end position="38"/>
    </location>
</feature>
<evidence type="ECO:0000256" key="9">
    <source>
        <dbReference type="ARBA" id="ARBA00023224"/>
    </source>
</evidence>
<dbReference type="PROSITE" id="PS50262">
    <property type="entry name" value="G_PROTEIN_RECEP_F1_2"/>
    <property type="match status" value="1"/>
</dbReference>
<dbReference type="InterPro" id="IPR017452">
    <property type="entry name" value="GPCR_Rhodpsn_7TM"/>
</dbReference>
<keyword evidence="2" id="KW-1003">Cell membrane</keyword>
<feature type="transmembrane region" description="Helical" evidence="11">
    <location>
        <begin position="130"/>
        <end position="153"/>
    </location>
</feature>
<keyword evidence="3 10" id="KW-0812">Transmembrane</keyword>